<dbReference type="Gene3D" id="1.10.10.10">
    <property type="entry name" value="Winged helix-like DNA-binding domain superfamily/Winged helix DNA-binding domain"/>
    <property type="match status" value="1"/>
</dbReference>
<protein>
    <submittedName>
        <fullName evidence="2">MarR family transcriptional regulator</fullName>
    </submittedName>
</protein>
<sequence length="178" mass="20302">MPDSESISDFLQKRGALGILTLLSTADGRRFKHLNEYLTISSSTLTLRLTEARGLGLVVPGMETDETSVNNEYRITTRGKRVARQMESQGLIHAVQTILDYQQDVESELPDLLDWVEDHKDELARLDDRTPYQDPFGESVVDTGDEPEYDDEFMIEEDFGRVEQWGTEPDEEENDADE</sequence>
<feature type="region of interest" description="Disordered" evidence="1">
    <location>
        <begin position="159"/>
        <end position="178"/>
    </location>
</feature>
<accession>A0A4V5ZNT5</accession>
<dbReference type="AlphaFoldDB" id="A0A4V5ZNT5"/>
<reference evidence="2 3" key="1">
    <citation type="submission" date="2019-04" db="EMBL/GenBank/DDBJ databases">
        <title>Natronomonas sp. F20-122 a newhaloarchaeon isolated from a saline saltern of Isla Bacuta, Huelva, Spain.</title>
        <authorList>
            <person name="Duran-Viseras A."/>
            <person name="Sanchez-Porro C."/>
            <person name="Ventosa A."/>
        </authorList>
    </citation>
    <scope>NUCLEOTIDE SEQUENCE [LARGE SCALE GENOMIC DNA]</scope>
    <source>
        <strain evidence="2 3">F20-122</strain>
    </source>
</reference>
<proteinExistence type="predicted"/>
<evidence type="ECO:0000256" key="1">
    <source>
        <dbReference type="SAM" id="MobiDB-lite"/>
    </source>
</evidence>
<dbReference type="InterPro" id="IPR036388">
    <property type="entry name" value="WH-like_DNA-bd_sf"/>
</dbReference>
<feature type="compositionally biased region" description="Acidic residues" evidence="1">
    <location>
        <begin position="168"/>
        <end position="178"/>
    </location>
</feature>
<organism evidence="2 3">
    <name type="scientific">Natronomonas salsuginis</name>
    <dbReference type="NCBI Taxonomy" id="2217661"/>
    <lineage>
        <taxon>Archaea</taxon>
        <taxon>Methanobacteriati</taxon>
        <taxon>Methanobacteriota</taxon>
        <taxon>Stenosarchaea group</taxon>
        <taxon>Halobacteria</taxon>
        <taxon>Halobacteriales</taxon>
        <taxon>Natronomonadaceae</taxon>
        <taxon>Natronomonas</taxon>
    </lineage>
</organism>
<evidence type="ECO:0000313" key="3">
    <source>
        <dbReference type="Proteomes" id="UP000308037"/>
    </source>
</evidence>
<gene>
    <name evidence="2" type="ORF">DM868_12060</name>
</gene>
<dbReference type="Proteomes" id="UP000308037">
    <property type="component" value="Unassembled WGS sequence"/>
</dbReference>
<dbReference type="SUPFAM" id="SSF46785">
    <property type="entry name" value="Winged helix' DNA-binding domain"/>
    <property type="match status" value="1"/>
</dbReference>
<dbReference type="EMBL" id="QKNX01000005">
    <property type="protein sequence ID" value="TKR25083.1"/>
    <property type="molecule type" value="Genomic_DNA"/>
</dbReference>
<name>A0A4V5ZNT5_9EURY</name>
<comment type="caution">
    <text evidence="2">The sequence shown here is derived from an EMBL/GenBank/DDBJ whole genome shotgun (WGS) entry which is preliminary data.</text>
</comment>
<dbReference type="OrthoDB" id="350507at2157"/>
<evidence type="ECO:0000313" key="2">
    <source>
        <dbReference type="EMBL" id="TKR25083.1"/>
    </source>
</evidence>
<dbReference type="InterPro" id="IPR036390">
    <property type="entry name" value="WH_DNA-bd_sf"/>
</dbReference>
<keyword evidence="3" id="KW-1185">Reference proteome</keyword>